<name>A0ABD2Y284_9GENT</name>
<evidence type="ECO:0000313" key="3">
    <source>
        <dbReference type="Proteomes" id="UP001630127"/>
    </source>
</evidence>
<evidence type="ECO:0000256" key="1">
    <source>
        <dbReference type="SAM" id="Phobius"/>
    </source>
</evidence>
<keyword evidence="1" id="KW-0472">Membrane</keyword>
<dbReference type="EMBL" id="JBJUIK010000016">
    <property type="protein sequence ID" value="KAL3499937.1"/>
    <property type="molecule type" value="Genomic_DNA"/>
</dbReference>
<sequence length="103" mass="11971">MEDVVPTSQWDNAKCLCWLSYLALKEKALVLEASLSYALFSWGWLIGISFCSRNEAARSQVEYDHMDTTVASFLQENDELMVWEIFRLMCYNSGRDDERMIAL</sequence>
<keyword evidence="3" id="KW-1185">Reference proteome</keyword>
<reference evidence="2 3" key="1">
    <citation type="submission" date="2024-11" db="EMBL/GenBank/DDBJ databases">
        <title>A near-complete genome assembly of Cinchona calisaya.</title>
        <authorList>
            <person name="Lian D.C."/>
            <person name="Zhao X.W."/>
            <person name="Wei L."/>
        </authorList>
    </citation>
    <scope>NUCLEOTIDE SEQUENCE [LARGE SCALE GENOMIC DNA]</scope>
    <source>
        <tissue evidence="2">Nenye</tissue>
    </source>
</reference>
<dbReference type="AlphaFoldDB" id="A0ABD2Y284"/>
<proteinExistence type="predicted"/>
<keyword evidence="1" id="KW-1133">Transmembrane helix</keyword>
<organism evidence="2 3">
    <name type="scientific">Cinchona calisaya</name>
    <dbReference type="NCBI Taxonomy" id="153742"/>
    <lineage>
        <taxon>Eukaryota</taxon>
        <taxon>Viridiplantae</taxon>
        <taxon>Streptophyta</taxon>
        <taxon>Embryophyta</taxon>
        <taxon>Tracheophyta</taxon>
        <taxon>Spermatophyta</taxon>
        <taxon>Magnoliopsida</taxon>
        <taxon>eudicotyledons</taxon>
        <taxon>Gunneridae</taxon>
        <taxon>Pentapetalae</taxon>
        <taxon>asterids</taxon>
        <taxon>lamiids</taxon>
        <taxon>Gentianales</taxon>
        <taxon>Rubiaceae</taxon>
        <taxon>Cinchonoideae</taxon>
        <taxon>Cinchoneae</taxon>
        <taxon>Cinchona</taxon>
    </lineage>
</organism>
<feature type="transmembrane region" description="Helical" evidence="1">
    <location>
        <begin position="28"/>
        <end position="50"/>
    </location>
</feature>
<keyword evidence="1" id="KW-0812">Transmembrane</keyword>
<protein>
    <submittedName>
        <fullName evidence="2">Uncharacterized protein</fullName>
    </submittedName>
</protein>
<dbReference type="Proteomes" id="UP001630127">
    <property type="component" value="Unassembled WGS sequence"/>
</dbReference>
<gene>
    <name evidence="2" type="ORF">ACH5RR_039030</name>
</gene>
<accession>A0ABD2Y284</accession>
<evidence type="ECO:0000313" key="2">
    <source>
        <dbReference type="EMBL" id="KAL3499937.1"/>
    </source>
</evidence>
<comment type="caution">
    <text evidence="2">The sequence shown here is derived from an EMBL/GenBank/DDBJ whole genome shotgun (WGS) entry which is preliminary data.</text>
</comment>